<proteinExistence type="predicted"/>
<keyword evidence="2" id="KW-1185">Reference proteome</keyword>
<name>A0A6B0VJJ6_9EURY</name>
<dbReference type="RefSeq" id="WP_160062990.1">
    <property type="nucleotide sequence ID" value="NZ_WUYX01000015.1"/>
</dbReference>
<organism evidence="1 2">
    <name type="scientific">Natronorubrum halalkaliphilum</name>
    <dbReference type="NCBI Taxonomy" id="2691917"/>
    <lineage>
        <taxon>Archaea</taxon>
        <taxon>Methanobacteriati</taxon>
        <taxon>Methanobacteriota</taxon>
        <taxon>Stenosarchaea group</taxon>
        <taxon>Halobacteria</taxon>
        <taxon>Halobacteriales</taxon>
        <taxon>Natrialbaceae</taxon>
        <taxon>Natronorubrum</taxon>
    </lineage>
</organism>
<dbReference type="Proteomes" id="UP000434101">
    <property type="component" value="Unassembled WGS sequence"/>
</dbReference>
<sequence>MLFNAIGPFEGATGELVEPGEYVLDVDADGAWSISIRQPEPAGTDADVDDLPVELQGEHADWAGPIGFDGLVEAHGTHAGDANFIVEVFPVDEPFPELVFNEIGPFEGETTLRADGVGYVVVEADGPWTLEVR</sequence>
<evidence type="ECO:0000313" key="2">
    <source>
        <dbReference type="Proteomes" id="UP000434101"/>
    </source>
</evidence>
<dbReference type="OrthoDB" id="248140at2157"/>
<reference evidence="1 2" key="1">
    <citation type="submission" date="2020-01" db="EMBL/GenBank/DDBJ databases">
        <title>Natronorubrum sp. JWXQ-INN 674 isolated from Inner Mongolia Autonomous Region of China.</title>
        <authorList>
            <person name="Xue Q."/>
        </authorList>
    </citation>
    <scope>NUCLEOTIDE SEQUENCE [LARGE SCALE GENOMIC DNA]</scope>
    <source>
        <strain evidence="1 2">JWXQ-INN-674</strain>
    </source>
</reference>
<comment type="caution">
    <text evidence="1">The sequence shown here is derived from an EMBL/GenBank/DDBJ whole genome shotgun (WGS) entry which is preliminary data.</text>
</comment>
<evidence type="ECO:0000313" key="1">
    <source>
        <dbReference type="EMBL" id="MXV61265.1"/>
    </source>
</evidence>
<dbReference type="EMBL" id="WUYX01000015">
    <property type="protein sequence ID" value="MXV61265.1"/>
    <property type="molecule type" value="Genomic_DNA"/>
</dbReference>
<protein>
    <submittedName>
        <fullName evidence="1">Uncharacterized protein</fullName>
    </submittedName>
</protein>
<gene>
    <name evidence="1" type="ORF">GS429_04140</name>
</gene>
<accession>A0A6B0VJJ6</accession>
<dbReference type="AlphaFoldDB" id="A0A6B0VJJ6"/>